<organism evidence="1 2">
    <name type="scientific">Lithospermum erythrorhizon</name>
    <name type="common">Purple gromwell</name>
    <name type="synonym">Lithospermum officinale var. erythrorhizon</name>
    <dbReference type="NCBI Taxonomy" id="34254"/>
    <lineage>
        <taxon>Eukaryota</taxon>
        <taxon>Viridiplantae</taxon>
        <taxon>Streptophyta</taxon>
        <taxon>Embryophyta</taxon>
        <taxon>Tracheophyta</taxon>
        <taxon>Spermatophyta</taxon>
        <taxon>Magnoliopsida</taxon>
        <taxon>eudicotyledons</taxon>
        <taxon>Gunneridae</taxon>
        <taxon>Pentapetalae</taxon>
        <taxon>asterids</taxon>
        <taxon>lamiids</taxon>
        <taxon>Boraginales</taxon>
        <taxon>Boraginaceae</taxon>
        <taxon>Boraginoideae</taxon>
        <taxon>Lithospermeae</taxon>
        <taxon>Lithospermum</taxon>
    </lineage>
</organism>
<name>A0AAV3R8Q5_LITER</name>
<sequence length="154" mass="17377">MMCDVVENSAMQAKVFHKTVFKKPEFEKKDMTLLRCDHCGMKGHIKSGYFKLIGYPEWWSSAKGGGSKFKPRMEAHNVFHEGVFATPLDVVDEVPVEFQSKLAEMVQIEMERLMKVEGSEESGNQSVNFATFRDFAGIILTHCSNLSVLSDCDS</sequence>
<gene>
    <name evidence="1" type="ORF">LIER_25505</name>
</gene>
<reference evidence="1 2" key="1">
    <citation type="submission" date="2024-01" db="EMBL/GenBank/DDBJ databases">
        <title>The complete chloroplast genome sequence of Lithospermum erythrorhizon: insights into the phylogenetic relationship among Boraginaceae species and the maternal lineages of purple gromwells.</title>
        <authorList>
            <person name="Okada T."/>
            <person name="Watanabe K."/>
        </authorList>
    </citation>
    <scope>NUCLEOTIDE SEQUENCE [LARGE SCALE GENOMIC DNA]</scope>
</reference>
<protein>
    <submittedName>
        <fullName evidence="1">Uncharacterized protein</fullName>
    </submittedName>
</protein>
<dbReference type="AlphaFoldDB" id="A0AAV3R8Q5"/>
<comment type="caution">
    <text evidence="1">The sequence shown here is derived from an EMBL/GenBank/DDBJ whole genome shotgun (WGS) entry which is preliminary data.</text>
</comment>
<evidence type="ECO:0000313" key="2">
    <source>
        <dbReference type="Proteomes" id="UP001454036"/>
    </source>
</evidence>
<accession>A0AAV3R8Q5</accession>
<dbReference type="EMBL" id="BAABME010007693">
    <property type="protein sequence ID" value="GAA0171485.1"/>
    <property type="molecule type" value="Genomic_DNA"/>
</dbReference>
<dbReference type="Proteomes" id="UP001454036">
    <property type="component" value="Unassembled WGS sequence"/>
</dbReference>
<evidence type="ECO:0000313" key="1">
    <source>
        <dbReference type="EMBL" id="GAA0171485.1"/>
    </source>
</evidence>
<proteinExistence type="predicted"/>
<keyword evidence="2" id="KW-1185">Reference proteome</keyword>